<sequence>MREWLSIRNMRIKCEIFSCSVKPMSANCISCRMKNATCWLSMRLRN</sequence>
<organism evidence="1">
    <name type="scientific">Homo sapiens</name>
    <name type="common">Human</name>
    <dbReference type="NCBI Taxonomy" id="9606"/>
    <lineage>
        <taxon>Eukaryota</taxon>
        <taxon>Metazoa</taxon>
        <taxon>Chordata</taxon>
        <taxon>Craniata</taxon>
        <taxon>Vertebrata</taxon>
        <taxon>Euteleostomi</taxon>
        <taxon>Mammalia</taxon>
        <taxon>Eutheria</taxon>
        <taxon>Euarchontoglires</taxon>
        <taxon>Primates</taxon>
        <taxon>Haplorrhini</taxon>
        <taxon>Catarrhini</taxon>
        <taxon>Hominidae</taxon>
        <taxon>Homo</taxon>
    </lineage>
</organism>
<name>L8ECF1_HUMAN</name>
<protein>
    <submittedName>
        <fullName evidence="1">Alternative protein SLK</fullName>
    </submittedName>
</protein>
<evidence type="ECO:0000313" key="1">
    <source>
        <dbReference type="EMBL" id="CCQ43457.1"/>
    </source>
</evidence>
<dbReference type="AlphaFoldDB" id="L8ECF1"/>
<dbReference type="ChiTaRS" id="SLK">
    <property type="organism name" value="human"/>
</dbReference>
<proteinExistence type="predicted"/>
<reference evidence="1" key="1">
    <citation type="journal article" date="2013" name="PLoS ONE">
        <title>Direct detection of alternative open reading frames translation products in human significantly expands the proteome.</title>
        <authorList>
            <person name="Vanderperre B."/>
            <person name="Lucier J.-F."/>
            <person name="Motard J."/>
            <person name="Tremblay G."/>
            <person name="Vanderperre S."/>
            <person name="Wisztorski M."/>
            <person name="Salzet M."/>
            <person name="Boisvert F.-M."/>
            <person name="Roucou X."/>
        </authorList>
    </citation>
    <scope>NUCLEOTIDE SEQUENCE</scope>
</reference>
<dbReference type="EMBL" id="HF583960">
    <property type="protein sequence ID" value="CCQ43457.1"/>
    <property type="molecule type" value="Genomic_DNA"/>
</dbReference>
<gene>
    <name evidence="1" type="primary">SLK</name>
</gene>
<accession>L8ECF1</accession>
<dbReference type="OrthoDB" id="10027016at2759"/>